<gene>
    <name evidence="4" type="ORF">CDOO_07175</name>
</gene>
<dbReference type="EMBL" id="CP006764">
    <property type="protein sequence ID" value="AIT61056.1"/>
    <property type="molecule type" value="Genomic_DNA"/>
</dbReference>
<evidence type="ECO:0000256" key="1">
    <source>
        <dbReference type="ARBA" id="ARBA00008324"/>
    </source>
</evidence>
<dbReference type="InterPro" id="IPR029069">
    <property type="entry name" value="HotDog_dom_sf"/>
</dbReference>
<accession>A0A097IFZ9</accession>
<dbReference type="InterPro" id="IPR003736">
    <property type="entry name" value="PAAI_dom"/>
</dbReference>
<keyword evidence="2" id="KW-0378">Hydrolase</keyword>
<evidence type="ECO:0000313" key="4">
    <source>
        <dbReference type="EMBL" id="AIT61056.1"/>
    </source>
</evidence>
<evidence type="ECO:0000256" key="2">
    <source>
        <dbReference type="ARBA" id="ARBA00022801"/>
    </source>
</evidence>
<dbReference type="Proteomes" id="UP000029914">
    <property type="component" value="Chromosome"/>
</dbReference>
<dbReference type="NCBIfam" id="TIGR00369">
    <property type="entry name" value="unchar_dom_1"/>
    <property type="match status" value="1"/>
</dbReference>
<dbReference type="eggNOG" id="COG2050">
    <property type="taxonomic scope" value="Bacteria"/>
</dbReference>
<dbReference type="Pfam" id="PF03061">
    <property type="entry name" value="4HBT"/>
    <property type="match status" value="1"/>
</dbReference>
<dbReference type="GO" id="GO:0005829">
    <property type="term" value="C:cytosol"/>
    <property type="evidence" value="ECO:0007669"/>
    <property type="project" value="TreeGrafter"/>
</dbReference>
<keyword evidence="5" id="KW-1185">Reference proteome</keyword>
<dbReference type="HOGENOM" id="CLU_089876_13_3_11"/>
<comment type="similarity">
    <text evidence="1">Belongs to the thioesterase PaaI family.</text>
</comment>
<dbReference type="GO" id="GO:0061522">
    <property type="term" value="F:1,4-dihydroxy-2-naphthoyl-CoA thioesterase activity"/>
    <property type="evidence" value="ECO:0007669"/>
    <property type="project" value="TreeGrafter"/>
</dbReference>
<dbReference type="InterPro" id="IPR006683">
    <property type="entry name" value="Thioestr_dom"/>
</dbReference>
<dbReference type="PANTHER" id="PTHR43240">
    <property type="entry name" value="1,4-DIHYDROXY-2-NAPHTHOYL-COA THIOESTERASE 1"/>
    <property type="match status" value="1"/>
</dbReference>
<dbReference type="AlphaFoldDB" id="A0A097IFZ9"/>
<dbReference type="STRING" id="558173.CDOO_07175"/>
<dbReference type="RefSeq" id="WP_018021620.1">
    <property type="nucleotide sequence ID" value="NZ_AQUX01000003.1"/>
</dbReference>
<dbReference type="CDD" id="cd03443">
    <property type="entry name" value="PaaI_thioesterase"/>
    <property type="match status" value="1"/>
</dbReference>
<name>A0A097IFZ9_9CORY</name>
<dbReference type="PANTHER" id="PTHR43240:SF5">
    <property type="entry name" value="1,4-DIHYDROXY-2-NAPHTHOYL-COA THIOESTERASE 1"/>
    <property type="match status" value="1"/>
</dbReference>
<feature type="domain" description="Thioesterase" evidence="3">
    <location>
        <begin position="61"/>
        <end position="131"/>
    </location>
</feature>
<organism evidence="4 5">
    <name type="scientific">Corynebacterium doosanense CAU 212 = DSM 45436</name>
    <dbReference type="NCBI Taxonomy" id="558173"/>
    <lineage>
        <taxon>Bacteria</taxon>
        <taxon>Bacillati</taxon>
        <taxon>Actinomycetota</taxon>
        <taxon>Actinomycetes</taxon>
        <taxon>Mycobacteriales</taxon>
        <taxon>Corynebacteriaceae</taxon>
        <taxon>Corynebacterium</taxon>
    </lineage>
</organism>
<protein>
    <submittedName>
        <fullName evidence="4">Thioesterase</fullName>
    </submittedName>
</protein>
<proteinExistence type="inferred from homology"/>
<dbReference type="Gene3D" id="3.10.129.10">
    <property type="entry name" value="Hotdog Thioesterase"/>
    <property type="match status" value="1"/>
</dbReference>
<evidence type="ECO:0000259" key="3">
    <source>
        <dbReference type="Pfam" id="PF03061"/>
    </source>
</evidence>
<dbReference type="SUPFAM" id="SSF54637">
    <property type="entry name" value="Thioesterase/thiol ester dehydrase-isomerase"/>
    <property type="match status" value="1"/>
</dbReference>
<sequence>MDFMEALLAAAKEPINQQTLDQFNEAAQGIDGLLGLRYTHVSNGLVRSELPVKPHLFQPAGMVNGGVFATMAESAGSIASMVAAGAPVVGVNNSTDFIGAVRSGTIQAEATPIQVGRRTHLWQIEMTREGKLVARTVLRTMPVSMPS</sequence>
<evidence type="ECO:0000313" key="5">
    <source>
        <dbReference type="Proteomes" id="UP000029914"/>
    </source>
</evidence>
<reference evidence="4 5" key="1">
    <citation type="submission" date="2013-09" db="EMBL/GenBank/DDBJ databases">
        <title>Complete genome sequence of Corynebacterium doosanense CAU 212(T) (=DSM 45436(T)), isolated from activated sludge.</title>
        <authorList>
            <person name="Schaffert L."/>
            <person name="Albersmeier A."/>
            <person name="Kalinowski J."/>
            <person name="Ruckert C."/>
        </authorList>
    </citation>
    <scope>NUCLEOTIDE SEQUENCE [LARGE SCALE GENOMIC DNA]</scope>
    <source>
        <strain evidence="4 5">CAU 212</strain>
    </source>
</reference>
<dbReference type="KEGG" id="cdo:CDOO_07175"/>
<dbReference type="OrthoDB" id="9798208at2"/>